<sequence length="156" mass="17599">MAVLVTVLNKTGGKVTEVDAMHAIKADDVTRVELGCAKSGRISRKILPTNGMANPELPEYRLLVSSDILRVSGYTQQFRTLLTARFSPRRESTPNVHLDVEDDKTECNSKTYFWFLYSKHFLVISKGQASNIEIARRHDRLTAIGAKMNARCEVDW</sequence>
<organism evidence="1 2">
    <name type="scientific">Teladorsagia circumcincta</name>
    <name type="common">Brown stomach worm</name>
    <name type="synonym">Ostertagia circumcincta</name>
    <dbReference type="NCBI Taxonomy" id="45464"/>
    <lineage>
        <taxon>Eukaryota</taxon>
        <taxon>Metazoa</taxon>
        <taxon>Ecdysozoa</taxon>
        <taxon>Nematoda</taxon>
        <taxon>Chromadorea</taxon>
        <taxon>Rhabditida</taxon>
        <taxon>Rhabditina</taxon>
        <taxon>Rhabditomorpha</taxon>
        <taxon>Strongyloidea</taxon>
        <taxon>Trichostrongylidae</taxon>
        <taxon>Teladorsagia</taxon>
    </lineage>
</organism>
<proteinExistence type="predicted"/>
<dbReference type="Proteomes" id="UP000230423">
    <property type="component" value="Unassembled WGS sequence"/>
</dbReference>
<feature type="non-terminal residue" evidence="1">
    <location>
        <position position="156"/>
    </location>
</feature>
<name>A0A2G9UC25_TELCI</name>
<dbReference type="EMBL" id="KZ347690">
    <property type="protein sequence ID" value="PIO67292.1"/>
    <property type="molecule type" value="Genomic_DNA"/>
</dbReference>
<protein>
    <submittedName>
        <fullName evidence="1">Uncharacterized protein</fullName>
    </submittedName>
</protein>
<evidence type="ECO:0000313" key="2">
    <source>
        <dbReference type="Proteomes" id="UP000230423"/>
    </source>
</evidence>
<dbReference type="AlphaFoldDB" id="A0A2G9UC25"/>
<reference evidence="1 2" key="1">
    <citation type="submission" date="2015-09" db="EMBL/GenBank/DDBJ databases">
        <title>Draft genome of the parasitic nematode Teladorsagia circumcincta isolate WARC Sus (inbred).</title>
        <authorList>
            <person name="Mitreva M."/>
        </authorList>
    </citation>
    <scope>NUCLEOTIDE SEQUENCE [LARGE SCALE GENOMIC DNA]</scope>
    <source>
        <strain evidence="1 2">S</strain>
    </source>
</reference>
<accession>A0A2G9UC25</accession>
<keyword evidence="2" id="KW-1185">Reference proteome</keyword>
<gene>
    <name evidence="1" type="ORF">TELCIR_10961</name>
</gene>
<evidence type="ECO:0000313" key="1">
    <source>
        <dbReference type="EMBL" id="PIO67292.1"/>
    </source>
</evidence>
<dbReference type="OrthoDB" id="5809340at2759"/>